<dbReference type="EMBL" id="MN739438">
    <property type="protein sequence ID" value="QHT04774.1"/>
    <property type="molecule type" value="Genomic_DNA"/>
</dbReference>
<feature type="region of interest" description="Disordered" evidence="1">
    <location>
        <begin position="283"/>
        <end position="361"/>
    </location>
</feature>
<proteinExistence type="predicted"/>
<evidence type="ECO:0000313" key="2">
    <source>
        <dbReference type="EMBL" id="QHT04774.1"/>
    </source>
</evidence>
<feature type="compositionally biased region" description="Pro residues" evidence="1">
    <location>
        <begin position="283"/>
        <end position="333"/>
    </location>
</feature>
<sequence>MPISKFRKDCEALKSVQIKQMAKDKGCKVKHGKKIDMCRDLENAGYPNCKDNLPAEEQKASVPSKQQCSRPEFLKDLYIGFDSKFRISGNKVYYNNNYLPQTALLEFKRNCTGSAGRPPKGKGSQFVLDQFKEHLRLILDPSTKSTTLRKGSKGRAAKSTTEKTYPTVFTENCRAKDPKEFKGLNGQERAWLLMGLAKQGKNEATLLKIIGAAADTTNGELFRILVNADHKDLCNLLKVVKSVRKQDEITIREKWDEIAGSTPASPPASLRWTWTWSDGNIVPPPASPLRSAPPSPPSSPRRSAPPSPPSSPRRSAPPSPPSSPRRSPSPPASPEVIYEDGDEDEDEEYVVSDSDEEEFDF</sequence>
<accession>A0A6C0CM82</accession>
<evidence type="ECO:0000256" key="1">
    <source>
        <dbReference type="SAM" id="MobiDB-lite"/>
    </source>
</evidence>
<name>A0A6C0CM82_9ZZZZ</name>
<reference evidence="2" key="1">
    <citation type="journal article" date="2020" name="Nature">
        <title>Giant virus diversity and host interactions through global metagenomics.</title>
        <authorList>
            <person name="Schulz F."/>
            <person name="Roux S."/>
            <person name="Paez-Espino D."/>
            <person name="Jungbluth S."/>
            <person name="Walsh D.A."/>
            <person name="Denef V.J."/>
            <person name="McMahon K.D."/>
            <person name="Konstantinidis K.T."/>
            <person name="Eloe-Fadrosh E.A."/>
            <person name="Kyrpides N.C."/>
            <person name="Woyke T."/>
        </authorList>
    </citation>
    <scope>NUCLEOTIDE SEQUENCE</scope>
    <source>
        <strain evidence="2">GVMAG-M-3300021343-4</strain>
    </source>
</reference>
<feature type="compositionally biased region" description="Acidic residues" evidence="1">
    <location>
        <begin position="337"/>
        <end position="361"/>
    </location>
</feature>
<dbReference type="AlphaFoldDB" id="A0A6C0CM82"/>
<organism evidence="2">
    <name type="scientific">viral metagenome</name>
    <dbReference type="NCBI Taxonomy" id="1070528"/>
    <lineage>
        <taxon>unclassified sequences</taxon>
        <taxon>metagenomes</taxon>
        <taxon>organismal metagenomes</taxon>
    </lineage>
</organism>
<protein>
    <submittedName>
        <fullName evidence="2">Uncharacterized protein</fullName>
    </submittedName>
</protein>